<dbReference type="EMBL" id="JACTNZ010000031">
    <property type="protein sequence ID" value="KAG5512932.1"/>
    <property type="molecule type" value="Genomic_DNA"/>
</dbReference>
<dbReference type="Proteomes" id="UP000823749">
    <property type="component" value="Unassembled WGS sequence"/>
</dbReference>
<sequence length="80" mass="9145">MPSDPLPADKDGGDESKPSAVKETDEAKKDDAVSSIQKKIRRAEQFRMPVQLSEEENRNSRAESHFCFDYIDTGHMRLYN</sequence>
<name>A0AAV6HJI0_9ERIC</name>
<proteinExistence type="predicted"/>
<organism evidence="2 3">
    <name type="scientific">Rhododendron griersonianum</name>
    <dbReference type="NCBI Taxonomy" id="479676"/>
    <lineage>
        <taxon>Eukaryota</taxon>
        <taxon>Viridiplantae</taxon>
        <taxon>Streptophyta</taxon>
        <taxon>Embryophyta</taxon>
        <taxon>Tracheophyta</taxon>
        <taxon>Spermatophyta</taxon>
        <taxon>Magnoliopsida</taxon>
        <taxon>eudicotyledons</taxon>
        <taxon>Gunneridae</taxon>
        <taxon>Pentapetalae</taxon>
        <taxon>asterids</taxon>
        <taxon>Ericales</taxon>
        <taxon>Ericaceae</taxon>
        <taxon>Ericoideae</taxon>
        <taxon>Rhodoreae</taxon>
        <taxon>Rhododendron</taxon>
    </lineage>
</organism>
<protein>
    <submittedName>
        <fullName evidence="2">Uncharacterized protein</fullName>
    </submittedName>
</protein>
<dbReference type="PANTHER" id="PTHR47701">
    <property type="entry name" value="PROTEIN MODIFIER OF SNC1 11"/>
    <property type="match status" value="1"/>
</dbReference>
<dbReference type="GO" id="GO:0016973">
    <property type="term" value="P:poly(A)+ mRNA export from nucleus"/>
    <property type="evidence" value="ECO:0007669"/>
    <property type="project" value="InterPro"/>
</dbReference>
<keyword evidence="3" id="KW-1185">Reference proteome</keyword>
<dbReference type="GO" id="GO:0005634">
    <property type="term" value="C:nucleus"/>
    <property type="evidence" value="ECO:0007669"/>
    <property type="project" value="TreeGrafter"/>
</dbReference>
<gene>
    <name evidence="2" type="ORF">RHGRI_038643</name>
</gene>
<evidence type="ECO:0000313" key="2">
    <source>
        <dbReference type="EMBL" id="KAG5512932.1"/>
    </source>
</evidence>
<accession>A0AAV6HJI0</accession>
<comment type="caution">
    <text evidence="2">The sequence shown here is derived from an EMBL/GenBank/DDBJ whole genome shotgun (WGS) entry which is preliminary data.</text>
</comment>
<feature type="compositionally biased region" description="Basic and acidic residues" evidence="1">
    <location>
        <begin position="7"/>
        <end position="32"/>
    </location>
</feature>
<dbReference type="InterPro" id="IPR044209">
    <property type="entry name" value="MOS11"/>
</dbReference>
<evidence type="ECO:0000256" key="1">
    <source>
        <dbReference type="SAM" id="MobiDB-lite"/>
    </source>
</evidence>
<evidence type="ECO:0000313" key="3">
    <source>
        <dbReference type="Proteomes" id="UP000823749"/>
    </source>
</evidence>
<dbReference type="AlphaFoldDB" id="A0AAV6HJI0"/>
<reference evidence="2" key="1">
    <citation type="submission" date="2020-08" db="EMBL/GenBank/DDBJ databases">
        <title>Plant Genome Project.</title>
        <authorList>
            <person name="Zhang R.-G."/>
        </authorList>
    </citation>
    <scope>NUCLEOTIDE SEQUENCE</scope>
    <source>
        <strain evidence="2">WSP0</strain>
        <tissue evidence="2">Leaf</tissue>
    </source>
</reference>
<dbReference type="PANTHER" id="PTHR47701:SF2">
    <property type="entry name" value="PROTEIN MODIFIER OF SNC1 11"/>
    <property type="match status" value="1"/>
</dbReference>
<feature type="region of interest" description="Disordered" evidence="1">
    <location>
        <begin position="1"/>
        <end position="44"/>
    </location>
</feature>